<proteinExistence type="predicted"/>
<accession>A0A2I1CQW2</accession>
<dbReference type="RefSeq" id="XP_024688603.1">
    <property type="nucleotide sequence ID" value="XM_024836211.1"/>
</dbReference>
<evidence type="ECO:0000313" key="2">
    <source>
        <dbReference type="EMBL" id="PKY00009.1"/>
    </source>
</evidence>
<evidence type="ECO:0000313" key="3">
    <source>
        <dbReference type="Proteomes" id="UP000234254"/>
    </source>
</evidence>
<reference evidence="2" key="1">
    <citation type="submission" date="2016-12" db="EMBL/GenBank/DDBJ databases">
        <title>The genomes of Aspergillus section Nigri reveals drivers in fungal speciation.</title>
        <authorList>
            <consortium name="DOE Joint Genome Institute"/>
            <person name="Vesth T.C."/>
            <person name="Nybo J."/>
            <person name="Theobald S."/>
            <person name="Brandl J."/>
            <person name="Frisvad J.C."/>
            <person name="Nielsen K.F."/>
            <person name="Lyhne E.K."/>
            <person name="Kogle M.E."/>
            <person name="Kuo A."/>
            <person name="Riley R."/>
            <person name="Clum A."/>
            <person name="Nolan M."/>
            <person name="Lipzen A."/>
            <person name="Salamov A."/>
            <person name="Henrissat B."/>
            <person name="Wiebenga A."/>
            <person name="De vries R.P."/>
            <person name="Grigoriev I.V."/>
            <person name="Mortensen U.H."/>
            <person name="Andersen M.R."/>
            <person name="Baker S.E."/>
        </authorList>
    </citation>
    <scope>NUCLEOTIDE SEQUENCE</scope>
    <source>
        <strain evidence="2">IBT 28561</strain>
    </source>
</reference>
<comment type="caution">
    <text evidence="2">The sequence shown here is derived from an EMBL/GenBank/DDBJ whole genome shotgun (WGS) entry which is preliminary data.</text>
</comment>
<protein>
    <recommendedName>
        <fullName evidence="4">Ubiquitin 3 binding protein But2 C-terminal domain-containing protein</fullName>
    </recommendedName>
</protein>
<evidence type="ECO:0008006" key="4">
    <source>
        <dbReference type="Google" id="ProtNLM"/>
    </source>
</evidence>
<dbReference type="EMBL" id="MSFM01000016">
    <property type="protein sequence ID" value="PKY00009.1"/>
    <property type="molecule type" value="Genomic_DNA"/>
</dbReference>
<dbReference type="VEuPathDB" id="FungiDB:P168DRAFT_285534"/>
<feature type="chain" id="PRO_5014126670" description="Ubiquitin 3 binding protein But2 C-terminal domain-containing protein" evidence="1">
    <location>
        <begin position="21"/>
        <end position="222"/>
    </location>
</feature>
<name>A0A2I1CQW2_ASPC2</name>
<sequence length="222" mass="24566">MFSRFPLFTAAAGLLSVAAALPAYSGSSLSARDDTQCPVGTAYYVCYINDFRGCCSVDPCAMKDGCPDTKPQPEEPEICQPGKKTQVFQPQMKTLQEGKPPVSTPNFHILKSATEEQQQTMAFDLPQEAKECTLTWVVPEKSKRTFRAGSNALVDVYSVGDNSERVGQAEFSFWPDSEEGHEALVGSMDCQQARNLRVELVKNDEVYIEQNSYTGWAIEYTC</sequence>
<gene>
    <name evidence="2" type="ORF">P168DRAFT_285534</name>
</gene>
<feature type="signal peptide" evidence="1">
    <location>
        <begin position="1"/>
        <end position="20"/>
    </location>
</feature>
<evidence type="ECO:0000256" key="1">
    <source>
        <dbReference type="SAM" id="SignalP"/>
    </source>
</evidence>
<dbReference type="AlphaFoldDB" id="A0A2I1CQW2"/>
<organism evidence="2 3">
    <name type="scientific">Aspergillus campestris (strain IBT 28561)</name>
    <dbReference type="NCBI Taxonomy" id="1392248"/>
    <lineage>
        <taxon>Eukaryota</taxon>
        <taxon>Fungi</taxon>
        <taxon>Dikarya</taxon>
        <taxon>Ascomycota</taxon>
        <taxon>Pezizomycotina</taxon>
        <taxon>Eurotiomycetes</taxon>
        <taxon>Eurotiomycetidae</taxon>
        <taxon>Eurotiales</taxon>
        <taxon>Aspergillaceae</taxon>
        <taxon>Aspergillus</taxon>
        <taxon>Aspergillus subgen. Circumdati</taxon>
    </lineage>
</organism>
<keyword evidence="1" id="KW-0732">Signal</keyword>
<dbReference type="OrthoDB" id="5431298at2759"/>
<dbReference type="GeneID" id="36543735"/>
<dbReference type="Proteomes" id="UP000234254">
    <property type="component" value="Unassembled WGS sequence"/>
</dbReference>
<keyword evidence="3" id="KW-1185">Reference proteome</keyword>